<accession>A0A3M0MEC1</accession>
<dbReference type="PRINTS" id="PR00040">
    <property type="entry name" value="HTHMERR"/>
</dbReference>
<evidence type="ECO:0000259" key="4">
    <source>
        <dbReference type="PROSITE" id="PS50937"/>
    </source>
</evidence>
<dbReference type="InterPro" id="IPR000551">
    <property type="entry name" value="MerR-type_HTH_dom"/>
</dbReference>
<organism evidence="5 6">
    <name type="scientific">Paracoccus alkanivorans</name>
    <dbReference type="NCBI Taxonomy" id="2116655"/>
    <lineage>
        <taxon>Bacteria</taxon>
        <taxon>Pseudomonadati</taxon>
        <taxon>Pseudomonadota</taxon>
        <taxon>Alphaproteobacteria</taxon>
        <taxon>Rhodobacterales</taxon>
        <taxon>Paracoccaceae</taxon>
        <taxon>Paracoccus</taxon>
    </lineage>
</organism>
<dbReference type="GO" id="GO:0003677">
    <property type="term" value="F:DNA binding"/>
    <property type="evidence" value="ECO:0007669"/>
    <property type="project" value="UniProtKB-KW"/>
</dbReference>
<evidence type="ECO:0000313" key="5">
    <source>
        <dbReference type="EMBL" id="RMC36036.1"/>
    </source>
</evidence>
<dbReference type="CDD" id="cd04785">
    <property type="entry name" value="HTH_CadR-PbrR-like"/>
    <property type="match status" value="1"/>
</dbReference>
<keyword evidence="1" id="KW-0805">Transcription regulation</keyword>
<dbReference type="Gene3D" id="1.10.1660.10">
    <property type="match status" value="1"/>
</dbReference>
<keyword evidence="6" id="KW-1185">Reference proteome</keyword>
<dbReference type="GO" id="GO:0003700">
    <property type="term" value="F:DNA-binding transcription factor activity"/>
    <property type="evidence" value="ECO:0007669"/>
    <property type="project" value="InterPro"/>
</dbReference>
<feature type="domain" description="HTH merR-type" evidence="4">
    <location>
        <begin position="4"/>
        <end position="73"/>
    </location>
</feature>
<dbReference type="SMART" id="SM00422">
    <property type="entry name" value="HTH_MERR"/>
    <property type="match status" value="1"/>
</dbReference>
<dbReference type="EMBL" id="QOKZ01000002">
    <property type="protein sequence ID" value="RMC36036.1"/>
    <property type="molecule type" value="Genomic_DNA"/>
</dbReference>
<proteinExistence type="predicted"/>
<dbReference type="InterPro" id="IPR047057">
    <property type="entry name" value="MerR_fam"/>
</dbReference>
<protein>
    <submittedName>
        <fullName evidence="5">MerR family transcriptional regulator</fullName>
    </submittedName>
</protein>
<dbReference type="OrthoDB" id="9802944at2"/>
<gene>
    <name evidence="5" type="ORF">C9E81_04795</name>
</gene>
<evidence type="ECO:0000256" key="3">
    <source>
        <dbReference type="ARBA" id="ARBA00023163"/>
    </source>
</evidence>
<dbReference type="InterPro" id="IPR009061">
    <property type="entry name" value="DNA-bd_dom_put_sf"/>
</dbReference>
<name>A0A3M0MEC1_9RHOB</name>
<dbReference type="PANTHER" id="PTHR30204">
    <property type="entry name" value="REDOX-CYCLING DRUG-SENSING TRANSCRIPTIONAL ACTIVATOR SOXR"/>
    <property type="match status" value="1"/>
</dbReference>
<dbReference type="Proteomes" id="UP000273516">
    <property type="component" value="Unassembled WGS sequence"/>
</dbReference>
<dbReference type="InterPro" id="IPR015358">
    <property type="entry name" value="Tscrpt_reg_MerR_DNA-bd"/>
</dbReference>
<evidence type="ECO:0000256" key="2">
    <source>
        <dbReference type="ARBA" id="ARBA00023125"/>
    </source>
</evidence>
<dbReference type="RefSeq" id="WP_122111197.1">
    <property type="nucleotide sequence ID" value="NZ_QOKZ01000002.1"/>
</dbReference>
<keyword evidence="2" id="KW-0238">DNA-binding</keyword>
<dbReference type="SUPFAM" id="SSF46955">
    <property type="entry name" value="Putative DNA-binding domain"/>
    <property type="match status" value="1"/>
</dbReference>
<comment type="caution">
    <text evidence="5">The sequence shown here is derived from an EMBL/GenBank/DDBJ whole genome shotgun (WGS) entry which is preliminary data.</text>
</comment>
<dbReference type="PROSITE" id="PS50937">
    <property type="entry name" value="HTH_MERR_2"/>
    <property type="match status" value="1"/>
</dbReference>
<sequence length="135" mass="15090">MSDVFRIGDLARLTDTKVVTIRYYESIGLMPVPERSASNYRVYGKAQLDRLRFIRRCRDLGFSLEQIAELAALSSDSRQPCGEVDALTRTHLAEVEAKIADLNALAAELRRIGAQCHGSTTISNCRIIEALDHRP</sequence>
<dbReference type="Pfam" id="PF00376">
    <property type="entry name" value="MerR"/>
    <property type="match status" value="1"/>
</dbReference>
<dbReference type="Pfam" id="PF09278">
    <property type="entry name" value="MerR-DNA-bind"/>
    <property type="match status" value="1"/>
</dbReference>
<dbReference type="AlphaFoldDB" id="A0A3M0MEC1"/>
<evidence type="ECO:0000256" key="1">
    <source>
        <dbReference type="ARBA" id="ARBA00023015"/>
    </source>
</evidence>
<reference evidence="5 6" key="1">
    <citation type="submission" date="2018-07" db="EMBL/GenBank/DDBJ databases">
        <authorList>
            <person name="Zhang Y."/>
            <person name="Wang L."/>
            <person name="Ma S."/>
        </authorList>
    </citation>
    <scope>NUCLEOTIDE SEQUENCE [LARGE SCALE GENOMIC DNA]</scope>
    <source>
        <strain evidence="5 6">4-2</strain>
    </source>
</reference>
<dbReference type="PANTHER" id="PTHR30204:SF92">
    <property type="entry name" value="HTH-TYPE TRANSCRIPTIONAL REGULATOR ZNTR"/>
    <property type="match status" value="1"/>
</dbReference>
<evidence type="ECO:0000313" key="6">
    <source>
        <dbReference type="Proteomes" id="UP000273516"/>
    </source>
</evidence>
<keyword evidence="3" id="KW-0804">Transcription</keyword>